<dbReference type="AlphaFoldDB" id="A0A3E0DPI9"/>
<evidence type="ECO:0000259" key="7">
    <source>
        <dbReference type="Pfam" id="PF13860"/>
    </source>
</evidence>
<dbReference type="EMBL" id="QUNG01000003">
    <property type="protein sequence ID" value="REG84860.1"/>
    <property type="molecule type" value="Genomic_DNA"/>
</dbReference>
<dbReference type="Pfam" id="PF13860">
    <property type="entry name" value="FlgD_ig"/>
    <property type="match status" value="1"/>
</dbReference>
<name>A0A3E0DPI9_9GAMM</name>
<dbReference type="Pfam" id="PF13861">
    <property type="entry name" value="FLgD_tudor"/>
    <property type="match status" value="1"/>
</dbReference>
<keyword evidence="3 5" id="KW-1005">Bacterial flagellum biogenesis</keyword>
<evidence type="ECO:0000313" key="10">
    <source>
        <dbReference type="Proteomes" id="UP000256542"/>
    </source>
</evidence>
<protein>
    <recommendedName>
        <fullName evidence="2 5">Basal-body rod modification protein FlgD</fullName>
    </recommendedName>
</protein>
<gene>
    <name evidence="9" type="ORF">DFP81_10354</name>
</gene>
<keyword evidence="9" id="KW-0969">Cilium</keyword>
<feature type="region of interest" description="Disordered" evidence="6">
    <location>
        <begin position="20"/>
        <end position="39"/>
    </location>
</feature>
<evidence type="ECO:0000256" key="5">
    <source>
        <dbReference type="RuleBase" id="RU362076"/>
    </source>
</evidence>
<dbReference type="InterPro" id="IPR005648">
    <property type="entry name" value="FlgD"/>
</dbReference>
<dbReference type="Pfam" id="PF03963">
    <property type="entry name" value="FlgD"/>
    <property type="match status" value="1"/>
</dbReference>
<dbReference type="OrthoDB" id="9785233at2"/>
<dbReference type="GO" id="GO:0044781">
    <property type="term" value="P:bacterial-type flagellum organization"/>
    <property type="evidence" value="ECO:0007669"/>
    <property type="project" value="UniProtKB-UniRule"/>
</dbReference>
<organism evidence="9 10">
    <name type="scientific">Marinomonas pollencensis</name>
    <dbReference type="NCBI Taxonomy" id="491954"/>
    <lineage>
        <taxon>Bacteria</taxon>
        <taxon>Pseudomonadati</taxon>
        <taxon>Pseudomonadota</taxon>
        <taxon>Gammaproteobacteria</taxon>
        <taxon>Oceanospirillales</taxon>
        <taxon>Oceanospirillaceae</taxon>
        <taxon>Marinomonas</taxon>
    </lineage>
</organism>
<evidence type="ECO:0000256" key="2">
    <source>
        <dbReference type="ARBA" id="ARBA00016013"/>
    </source>
</evidence>
<keyword evidence="9" id="KW-0966">Cell projection</keyword>
<dbReference type="RefSeq" id="WP_115896749.1">
    <property type="nucleotide sequence ID" value="NZ_QUNG01000003.1"/>
</dbReference>
<dbReference type="InterPro" id="IPR025963">
    <property type="entry name" value="FLgD_Tudor"/>
</dbReference>
<evidence type="ECO:0000256" key="3">
    <source>
        <dbReference type="ARBA" id="ARBA00022795"/>
    </source>
</evidence>
<reference evidence="9 10" key="1">
    <citation type="submission" date="2018-08" db="EMBL/GenBank/DDBJ databases">
        <title>Genomic Encyclopedia of Type Strains, Phase III (KMG-III): the genomes of soil and plant-associated and newly described type strains.</title>
        <authorList>
            <person name="Whitman W."/>
        </authorList>
    </citation>
    <scope>NUCLEOTIDE SEQUENCE [LARGE SCALE GENOMIC DNA]</scope>
    <source>
        <strain evidence="9 10">CECT 7375</strain>
    </source>
</reference>
<dbReference type="Proteomes" id="UP000256542">
    <property type="component" value="Unassembled WGS sequence"/>
</dbReference>
<evidence type="ECO:0000256" key="1">
    <source>
        <dbReference type="ARBA" id="ARBA00010577"/>
    </source>
</evidence>
<comment type="similarity">
    <text evidence="1 5">Belongs to the FlgD family.</text>
</comment>
<evidence type="ECO:0000256" key="6">
    <source>
        <dbReference type="SAM" id="MobiDB-lite"/>
    </source>
</evidence>
<feature type="domain" description="FlgD/Vpr Ig-like" evidence="7">
    <location>
        <begin position="122"/>
        <end position="190"/>
    </location>
</feature>
<feature type="domain" description="FlgD Tudor-like" evidence="8">
    <location>
        <begin position="101"/>
        <end position="231"/>
    </location>
</feature>
<proteinExistence type="inferred from homology"/>
<keyword evidence="9" id="KW-0282">Flagellum</keyword>
<feature type="compositionally biased region" description="Basic and acidic residues" evidence="6">
    <location>
        <begin position="22"/>
        <end position="39"/>
    </location>
</feature>
<keyword evidence="10" id="KW-1185">Reference proteome</keyword>
<dbReference type="Gene3D" id="2.30.30.910">
    <property type="match status" value="1"/>
</dbReference>
<accession>A0A3E0DPI9</accession>
<evidence type="ECO:0000313" key="9">
    <source>
        <dbReference type="EMBL" id="REG84860.1"/>
    </source>
</evidence>
<evidence type="ECO:0000256" key="4">
    <source>
        <dbReference type="ARBA" id="ARBA00024746"/>
    </source>
</evidence>
<dbReference type="InterPro" id="IPR025965">
    <property type="entry name" value="FlgD/Vpr_Ig-like"/>
</dbReference>
<comment type="function">
    <text evidence="4 5">Required for flagellar hook formation. May act as a scaffolding protein.</text>
</comment>
<comment type="caution">
    <text evidence="9">The sequence shown here is derived from an EMBL/GenBank/DDBJ whole genome shotgun (WGS) entry which is preliminary data.</text>
</comment>
<evidence type="ECO:0000259" key="8">
    <source>
        <dbReference type="Pfam" id="PF13861"/>
    </source>
</evidence>
<sequence length="237" mass="25286">MANISDNNGLRGLISQYGTDGAKSKAGIEKPDSVAEKDATGGLADKNVFLKLYIEQLKGQDPTAPQDTNDMVSQMSQFSSLEKLSSISDQLKNMTTSLTSNQALGASSLVGKSLMMKADKTTVTESQEDVALRTVLPEGAKSATLKIYDANDQLVRTAKLDTGQFDWDKKDDAGNVLPPGEYRFAASMVNDKGEVSALTTQLPSRIQGVTINGADGTVLNVENHGKVKLTNELEILG</sequence>
<dbReference type="Gene3D" id="2.60.40.4070">
    <property type="match status" value="1"/>
</dbReference>